<feature type="region of interest" description="Disordered" evidence="13">
    <location>
        <begin position="1831"/>
        <end position="1934"/>
    </location>
</feature>
<keyword evidence="2 9" id="KW-0547">Nucleotide-binding</keyword>
<dbReference type="GO" id="GO:0016459">
    <property type="term" value="C:myosin complex"/>
    <property type="evidence" value="ECO:0007669"/>
    <property type="project" value="UniProtKB-KW"/>
</dbReference>
<reference evidence="16" key="1">
    <citation type="submission" date="2021-02" db="EMBL/GenBank/DDBJ databases">
        <title>First Annotated Genome of the Yellow-green Alga Tribonema minus.</title>
        <authorList>
            <person name="Mahan K.M."/>
        </authorList>
    </citation>
    <scope>NUCLEOTIDE SEQUENCE</scope>
    <source>
        <strain evidence="16">UTEX B ZZ1240</strain>
    </source>
</reference>
<evidence type="ECO:0000313" key="17">
    <source>
        <dbReference type="Proteomes" id="UP000664859"/>
    </source>
</evidence>
<dbReference type="FunFam" id="1.10.10.820:FF:000001">
    <property type="entry name" value="Myosin heavy chain"/>
    <property type="match status" value="1"/>
</dbReference>
<dbReference type="PRINTS" id="PR00193">
    <property type="entry name" value="MYOSINHEAVY"/>
</dbReference>
<evidence type="ECO:0000313" key="16">
    <source>
        <dbReference type="EMBL" id="KAG5183737.1"/>
    </source>
</evidence>
<dbReference type="InterPro" id="IPR001019">
    <property type="entry name" value="Gprotein_alpha_su"/>
</dbReference>
<feature type="binding site" evidence="9">
    <location>
        <begin position="160"/>
        <end position="163"/>
    </location>
    <ligand>
        <name>GTP</name>
        <dbReference type="ChEBI" id="CHEBI:37565"/>
    </ligand>
</feature>
<comment type="caution">
    <text evidence="16">The sequence shown here is derived from an EMBL/GenBank/DDBJ whole genome shotgun (WGS) entry which is preliminary data.</text>
</comment>
<feature type="region of interest" description="Actin-binding" evidence="11">
    <location>
        <begin position="937"/>
        <end position="959"/>
    </location>
</feature>
<keyword evidence="6 11" id="KW-0505">Motor protein</keyword>
<dbReference type="GO" id="GO:0000146">
    <property type="term" value="F:microfilament motor activity"/>
    <property type="evidence" value="ECO:0007669"/>
    <property type="project" value="TreeGrafter"/>
</dbReference>
<keyword evidence="3 11" id="KW-0067">ATP-binding</keyword>
<dbReference type="SMART" id="SM00275">
    <property type="entry name" value="G_alpha"/>
    <property type="match status" value="1"/>
</dbReference>
<evidence type="ECO:0000256" key="9">
    <source>
        <dbReference type="PIRSR" id="PIRSR601019-1"/>
    </source>
</evidence>
<evidence type="ECO:0000256" key="4">
    <source>
        <dbReference type="ARBA" id="ARBA00023123"/>
    </source>
</evidence>
<evidence type="ECO:0000259" key="15">
    <source>
        <dbReference type="PROSITE" id="PS51456"/>
    </source>
</evidence>
<dbReference type="GO" id="GO:0007186">
    <property type="term" value="P:G protein-coupled receptor signaling pathway"/>
    <property type="evidence" value="ECO:0007669"/>
    <property type="project" value="InterPro"/>
</dbReference>
<keyword evidence="14" id="KW-0732">Signal</keyword>
<feature type="region of interest" description="Disordered" evidence="13">
    <location>
        <begin position="886"/>
        <end position="932"/>
    </location>
</feature>
<feature type="compositionally biased region" description="Basic and acidic residues" evidence="13">
    <location>
        <begin position="899"/>
        <end position="909"/>
    </location>
</feature>
<dbReference type="GO" id="GO:0016020">
    <property type="term" value="C:membrane"/>
    <property type="evidence" value="ECO:0007669"/>
    <property type="project" value="TreeGrafter"/>
</dbReference>
<dbReference type="SMART" id="SM00015">
    <property type="entry name" value="IQ"/>
    <property type="match status" value="4"/>
</dbReference>
<feature type="compositionally biased region" description="Low complexity" evidence="13">
    <location>
        <begin position="1449"/>
        <end position="1463"/>
    </location>
</feature>
<dbReference type="GO" id="GO:0005737">
    <property type="term" value="C:cytoplasm"/>
    <property type="evidence" value="ECO:0007669"/>
    <property type="project" value="TreeGrafter"/>
</dbReference>
<feature type="compositionally biased region" description="Pro residues" evidence="13">
    <location>
        <begin position="2108"/>
        <end position="2118"/>
    </location>
</feature>
<evidence type="ECO:0000256" key="12">
    <source>
        <dbReference type="SAM" id="Coils"/>
    </source>
</evidence>
<name>A0A835YXT9_9STRA</name>
<evidence type="ECO:0000256" key="8">
    <source>
        <dbReference type="ARBA" id="ARBA00023224"/>
    </source>
</evidence>
<feature type="coiled-coil region" evidence="12">
    <location>
        <begin position="2179"/>
        <end position="2255"/>
    </location>
</feature>
<evidence type="ECO:0000256" key="14">
    <source>
        <dbReference type="SAM" id="SignalP"/>
    </source>
</evidence>
<dbReference type="GO" id="GO:0007015">
    <property type="term" value="P:actin filament organization"/>
    <property type="evidence" value="ECO:0007669"/>
    <property type="project" value="TreeGrafter"/>
</dbReference>
<keyword evidence="5 9" id="KW-0342">GTP-binding</keyword>
<evidence type="ECO:0000256" key="2">
    <source>
        <dbReference type="ARBA" id="ARBA00022741"/>
    </source>
</evidence>
<evidence type="ECO:0000256" key="3">
    <source>
        <dbReference type="ARBA" id="ARBA00022840"/>
    </source>
</evidence>
<dbReference type="EMBL" id="JAFCMP010000190">
    <property type="protein sequence ID" value="KAG5183737.1"/>
    <property type="molecule type" value="Genomic_DNA"/>
</dbReference>
<evidence type="ECO:0000256" key="11">
    <source>
        <dbReference type="PROSITE-ProRule" id="PRU00782"/>
    </source>
</evidence>
<evidence type="ECO:0000256" key="5">
    <source>
        <dbReference type="ARBA" id="ARBA00023134"/>
    </source>
</evidence>
<keyword evidence="8" id="KW-0807">Transducer</keyword>
<keyword evidence="4 11" id="KW-0518">Myosin</keyword>
<keyword evidence="16" id="KW-0378">Hydrolase</keyword>
<feature type="region of interest" description="Disordered" evidence="13">
    <location>
        <begin position="2106"/>
        <end position="2155"/>
    </location>
</feature>
<evidence type="ECO:0000256" key="1">
    <source>
        <dbReference type="ARBA" id="ARBA00022723"/>
    </source>
</evidence>
<dbReference type="GO" id="GO:0031683">
    <property type="term" value="F:G-protein beta/gamma-subunit complex binding"/>
    <property type="evidence" value="ECO:0007669"/>
    <property type="project" value="InterPro"/>
</dbReference>
<gene>
    <name evidence="16" type="ORF">JKP88DRAFT_262958</name>
</gene>
<dbReference type="GO" id="GO:0005524">
    <property type="term" value="F:ATP binding"/>
    <property type="evidence" value="ECO:0007669"/>
    <property type="project" value="UniProtKB-UniRule"/>
</dbReference>
<feature type="compositionally biased region" description="Polar residues" evidence="13">
    <location>
        <begin position="2262"/>
        <end position="2292"/>
    </location>
</feature>
<feature type="region of interest" description="Disordered" evidence="13">
    <location>
        <begin position="1725"/>
        <end position="1768"/>
    </location>
</feature>
<dbReference type="PANTHER" id="PTHR13140:SF845">
    <property type="entry name" value="MYOSIN-LIKE PROTEIN"/>
    <property type="match status" value="1"/>
</dbReference>
<dbReference type="SUPFAM" id="SSF52540">
    <property type="entry name" value="P-loop containing nucleoside triphosphate hydrolases"/>
    <property type="match status" value="2"/>
</dbReference>
<feature type="region of interest" description="Disordered" evidence="13">
    <location>
        <begin position="2258"/>
        <end position="2292"/>
    </location>
</feature>
<feature type="signal peptide" evidence="14">
    <location>
        <begin position="1"/>
        <end position="34"/>
    </location>
</feature>
<dbReference type="Gene3D" id="1.20.120.720">
    <property type="entry name" value="Myosin VI head, motor domain, U50 subdomain"/>
    <property type="match status" value="1"/>
</dbReference>
<feature type="coiled-coil region" evidence="12">
    <location>
        <begin position="1777"/>
        <end position="1818"/>
    </location>
</feature>
<keyword evidence="1 10" id="KW-0479">Metal-binding</keyword>
<dbReference type="OrthoDB" id="312459at2759"/>
<dbReference type="GO" id="GO:0051015">
    <property type="term" value="F:actin filament binding"/>
    <property type="evidence" value="ECO:0007669"/>
    <property type="project" value="TreeGrafter"/>
</dbReference>
<keyword evidence="10" id="KW-0460">Magnesium</keyword>
<keyword evidence="12" id="KW-0175">Coiled coil</keyword>
<feature type="compositionally biased region" description="Low complexity" evidence="13">
    <location>
        <begin position="1851"/>
        <end position="1868"/>
    </location>
</feature>
<dbReference type="GO" id="GO:0046872">
    <property type="term" value="F:metal ion binding"/>
    <property type="evidence" value="ECO:0007669"/>
    <property type="project" value="UniProtKB-KW"/>
</dbReference>
<dbReference type="Gene3D" id="1.20.5.4820">
    <property type="match status" value="1"/>
</dbReference>
<comment type="similarity">
    <text evidence="11">Belongs to the TRAFAC class myosin-kinesin ATPase superfamily. Myosin family.</text>
</comment>
<dbReference type="FunFam" id="3.40.50.300:FF:000692">
    <property type="entry name" value="Guanine nucleotide-binding protein subunit alpha"/>
    <property type="match status" value="1"/>
</dbReference>
<dbReference type="Pfam" id="PF00063">
    <property type="entry name" value="Myosin_head"/>
    <property type="match status" value="1"/>
</dbReference>
<organism evidence="16 17">
    <name type="scientific">Tribonema minus</name>
    <dbReference type="NCBI Taxonomy" id="303371"/>
    <lineage>
        <taxon>Eukaryota</taxon>
        <taxon>Sar</taxon>
        <taxon>Stramenopiles</taxon>
        <taxon>Ochrophyta</taxon>
        <taxon>PX clade</taxon>
        <taxon>Xanthophyceae</taxon>
        <taxon>Tribonematales</taxon>
        <taxon>Tribonemataceae</taxon>
        <taxon>Tribonema</taxon>
    </lineage>
</organism>
<feature type="chain" id="PRO_5032383204" evidence="14">
    <location>
        <begin position="35"/>
        <end position="2292"/>
    </location>
</feature>
<dbReference type="PROSITE" id="PS50096">
    <property type="entry name" value="IQ"/>
    <property type="match status" value="4"/>
</dbReference>
<keyword evidence="17" id="KW-1185">Reference proteome</keyword>
<feature type="compositionally biased region" description="Basic and acidic residues" evidence="13">
    <location>
        <begin position="1835"/>
        <end position="1848"/>
    </location>
</feature>
<dbReference type="Gene3D" id="1.20.58.530">
    <property type="match status" value="1"/>
</dbReference>
<dbReference type="PANTHER" id="PTHR13140">
    <property type="entry name" value="MYOSIN"/>
    <property type="match status" value="1"/>
</dbReference>
<feature type="domain" description="Myosin motor" evidence="15">
    <location>
        <begin position="291"/>
        <end position="1187"/>
    </location>
</feature>
<dbReference type="GO" id="GO:0003924">
    <property type="term" value="F:GTPase activity"/>
    <property type="evidence" value="ECO:0007669"/>
    <property type="project" value="InterPro"/>
</dbReference>
<dbReference type="Gene3D" id="1.10.10.820">
    <property type="match status" value="1"/>
</dbReference>
<evidence type="ECO:0000256" key="6">
    <source>
        <dbReference type="ARBA" id="ARBA00023175"/>
    </source>
</evidence>
<accession>A0A835YXT9</accession>
<dbReference type="PROSITE" id="PS51882">
    <property type="entry name" value="G_ALPHA"/>
    <property type="match status" value="1"/>
</dbReference>
<dbReference type="Gene3D" id="3.40.850.10">
    <property type="entry name" value="Kinesin motor domain"/>
    <property type="match status" value="1"/>
</dbReference>
<feature type="binding site" evidence="10">
    <location>
        <position position="86"/>
    </location>
    <ligand>
        <name>Mg(2+)</name>
        <dbReference type="ChEBI" id="CHEBI:18420"/>
    </ligand>
</feature>
<feature type="region of interest" description="Disordered" evidence="13">
    <location>
        <begin position="1449"/>
        <end position="1475"/>
    </location>
</feature>
<feature type="compositionally biased region" description="Low complexity" evidence="13">
    <location>
        <begin position="2124"/>
        <end position="2138"/>
    </location>
</feature>
<dbReference type="InterPro" id="IPR036961">
    <property type="entry name" value="Kinesin_motor_dom_sf"/>
</dbReference>
<feature type="binding site" evidence="9">
    <location>
        <position position="219"/>
    </location>
    <ligand>
        <name>GTP</name>
        <dbReference type="ChEBI" id="CHEBI:37565"/>
    </ligand>
</feature>
<dbReference type="InterPro" id="IPR000048">
    <property type="entry name" value="IQ_motif_EF-hand-BS"/>
</dbReference>
<evidence type="ECO:0000256" key="10">
    <source>
        <dbReference type="PIRSR" id="PIRSR601019-2"/>
    </source>
</evidence>
<sequence length="2292" mass="252096">MMCLSTAVLMMCLSAAVLMMCLSTGLLMCLSAAAVPERCCAGLLMRLSAAAVPEHCCAGSAADVPERCCCGGARADEDMIMTRVRTTGIVVTDFEEKPYSYSIHCFDDVKAIIFLEGLSGYHQVLFEDTSVNRMHESLQLFEEIVKNPIFVNTPIFVFLNKKDLFEQMIAKTSLKVCFPEYDGPEGEARPALEFIEKKYKDIMDKYCPGKGVIIHVVAARVRMDMKIAFGEVKEQIKSIYLCPNRHARPLWHFATLQVDDEVSEDPLTFKVSDADGIELDDVKLANEEEMDCVDDLIQLPHLHEAAILHSLTQRFEMGSIYTFTANAILLAVNPFKSLPLYGLKLLQEYYTEGVMRQQGIETATRLAPHVFAIADSAYRDMMQGIHAGTGGAAMGMSVNQSILISGESGAGKTESTKVVMKYLTSVGNANGITELEEGSVMDRVLQTSMMLRTRVTPNARASARTLIMTPPPPPPCALQSNPILEAFGNARTIRNDNSSRFGKFIELLFDKRGLLLGAAIETYLLEKVRIPNQSENERNFHIFYQMTKGASDEERERWALEGPEEYYFINQGDCFDLSRMEDDEEFVLTKKAMQLMGFSAEDQESIFSLVASLLHLGQVEFESGPDDFAIFSSDEDCQSALQHVCRLACLPRAGLEHALTQRTLEIGAKTMQEVHTIKLEERQAIDARDALAKAIYGQLFDHIVTAINTNINCPRKDVRASVGVLDIFGFECFKKNSFEQLCINYTNETLQQQFNQFVFKMEQKEYTKEGIEWSFVEFPDNQARTDCLDLIEGRPQGLLAMLDDECRMGVRGSDKNYASRLYKEHVNTKRFSAEAALQRELRFSLYHYAGEVIYSVESFLDKNKDELPRESNELFASSTSPFLVNLFAPPDAKGKKKDAKGGGKSDKRRTSGTAAKAESKDKAPPKPTVGTQFKEQLHNLMDMIRDTRPHYIRCVKPNDQAQPDLINRPRVMEQLRYGGVLEAVRVARSGFPVRLPHKEFYARYRPLLPLARISRYAPPRSRRSTRSLQAGPLLRYSGSRCATAGARKTPLQPAWHLLLRARAYRLCRAADTQCRHCLFWGASCMPSADALRCCYCCCSPLRRAADRSEAKVTTNATAFKNLLRKFPLHLRNETADSARRRCEELVKAVLVPIIMHFKNIAADTIQFGKTKVFLRKNSYDLLEMLRSRRMADAAVSIQAIVRGFLYAKVYRTQRNAVVTLQVHANSNSFLTAFISPPPPPPLRAHAQRYMRGFIARRLAQQLRRRRAATRLQALARRGVARRRFNRLKRGVICLQSRQRGCVARVAYMVLLQQVKATKLQAWGRGAPRRRAYVRLRGACIALQCALRRRIAKATLKQLRTEAKDVGNLKRDNEKLKEEMAALREMARKAAAEREAAAAAAAAAAAQAAAASASAGLQGEAEELRKRVAELEAQLQHCCLRAHRTALAATAEPQETQTALQTARGDADAARAEAAAAQSDAEAARAEAAVAHAKTEEVMAQLQAVVEEDSAAQADIVNDLQQQLEEARAEAAAAAADAARARDEVKAAVAATTVAAAAAAAAAPAAAAIAEGAAEPATVSRSGEHSANDCLWTVVAWAVESCEAAAAAALHDCACAFVGTAAERCSPTLLSRQQRVPSIFQQWRATSQKQNTARHYSYSMHYMILITWLLTFTTTRSHLTHAHASLYPPPPTQSTRILNLYPYLPIPRARRQARAAAQHAAAVAEASAPHAHRDGDNGAPVGKAAALSDGGDGTATPLPARWDANSDGELSLSDDDRLAKLVAQLEEEKAGRIVLEQEKAALLAQAAKAAEELAALRAASAAATSAAAASAAASESRAKREERLTRLQLDESALTSGSGAGVAGSMHGAGHSHHHAGKQTPSGGGGGMASPSARGHHRAATAVPRARAAEMGSPRSPPVRGNRQRHFNNPGSMDLTQAGILPLVNANSANSGSDRQARQRDTMDEFEDRLMAIKRFLAAGVDVTVWDGRNKKVDAVLKLEEKSPPGGEAHADPECPYPRLEFHLRGAYLIWRNNIKPLAIDTFLMVQQGAKDTPEVGEQYDSLCLSLLCQPQGLSEPDRVVVLRLSDDDLRRELYSGIRKLLTEATLRPRPPPRLPPPIVTAHTSSPSKARSAPAASLSIGGGGDEAGGGGGDGENQLTEAQAEQIAILTSDLRSREESYGRLTLQMMEMTNDLNNKEDENRELNRKLVAALDENVFIKTEYESYKEVTAKFIRRIDMLQCEVDELTEENQLLKQTVRHHYETSSAGHQSPYAQHSTGGGTPQASYSHSPSPR</sequence>
<dbReference type="Gene3D" id="3.40.50.300">
    <property type="entry name" value="P-loop containing nucleotide triphosphate hydrolases"/>
    <property type="match status" value="1"/>
</dbReference>
<dbReference type="Pfam" id="PF00503">
    <property type="entry name" value="G-alpha"/>
    <property type="match status" value="1"/>
</dbReference>
<dbReference type="Proteomes" id="UP000664859">
    <property type="component" value="Unassembled WGS sequence"/>
</dbReference>
<evidence type="ECO:0000256" key="7">
    <source>
        <dbReference type="ARBA" id="ARBA00023203"/>
    </source>
</evidence>
<dbReference type="GO" id="GO:0005525">
    <property type="term" value="F:GTP binding"/>
    <property type="evidence" value="ECO:0007669"/>
    <property type="project" value="UniProtKB-KW"/>
</dbReference>
<evidence type="ECO:0000256" key="13">
    <source>
        <dbReference type="SAM" id="MobiDB-lite"/>
    </source>
</evidence>
<dbReference type="PROSITE" id="PS51456">
    <property type="entry name" value="MYOSIN_MOTOR"/>
    <property type="match status" value="1"/>
</dbReference>
<feature type="compositionally biased region" description="Gly residues" evidence="13">
    <location>
        <begin position="2139"/>
        <end position="2153"/>
    </location>
</feature>
<feature type="binding site" evidence="11">
    <location>
        <begin position="406"/>
        <end position="413"/>
    </location>
    <ligand>
        <name>ATP</name>
        <dbReference type="ChEBI" id="CHEBI:30616"/>
    </ligand>
</feature>
<dbReference type="SMART" id="SM00242">
    <property type="entry name" value="MYSc"/>
    <property type="match status" value="1"/>
</dbReference>
<protein>
    <submittedName>
        <fullName evidence="16">P-loop containing nucleoside triphosphate hydrolase protein</fullName>
    </submittedName>
</protein>
<proteinExistence type="inferred from homology"/>
<dbReference type="InterPro" id="IPR027417">
    <property type="entry name" value="P-loop_NTPase"/>
</dbReference>
<dbReference type="InterPro" id="IPR001609">
    <property type="entry name" value="Myosin_head_motor_dom-like"/>
</dbReference>
<keyword evidence="7 11" id="KW-0009">Actin-binding</keyword>